<feature type="region of interest" description="Disordered" evidence="1">
    <location>
        <begin position="1"/>
        <end position="49"/>
    </location>
</feature>
<dbReference type="OrthoDB" id="5344169at2759"/>
<sequence>MVNTSRTKTPQQQQQQQQQVQSNTLPPLSPLVSPLLGPSLSSSASSVTNSPLLGTPALHARPSVYANPHRRSATSSPLILASSRPLATGILVGGTASPMGPVGPAGPTGPTGVPAKRRKSDSHRLAEQGRRARLNSALRELESLLPAGVPETVVGGVGDGNNNSAGNNNSNFNNCSNTSISNNNSSNNSKAATVERACLYIKTLQQELETLRNGQRCRE</sequence>
<feature type="region of interest" description="Disordered" evidence="1">
    <location>
        <begin position="98"/>
        <end position="122"/>
    </location>
</feature>
<accession>A0A2U9R4B2</accession>
<feature type="domain" description="BHLH" evidence="2">
    <location>
        <begin position="118"/>
        <end position="204"/>
    </location>
</feature>
<dbReference type="KEGG" id="pkz:C5L36_0C01380"/>
<evidence type="ECO:0000259" key="2">
    <source>
        <dbReference type="PROSITE" id="PS50888"/>
    </source>
</evidence>
<feature type="compositionally biased region" description="Polar residues" evidence="1">
    <location>
        <begin position="1"/>
        <end position="10"/>
    </location>
</feature>
<keyword evidence="4" id="KW-1185">Reference proteome</keyword>
<dbReference type="Gene3D" id="4.10.280.10">
    <property type="entry name" value="Helix-loop-helix DNA-binding domain"/>
    <property type="match status" value="1"/>
</dbReference>
<protein>
    <recommendedName>
        <fullName evidence="2">BHLH domain-containing protein</fullName>
    </recommendedName>
</protein>
<proteinExistence type="predicted"/>
<dbReference type="InterPro" id="IPR011598">
    <property type="entry name" value="bHLH_dom"/>
</dbReference>
<evidence type="ECO:0000313" key="4">
    <source>
        <dbReference type="Proteomes" id="UP000249293"/>
    </source>
</evidence>
<evidence type="ECO:0000313" key="3">
    <source>
        <dbReference type="EMBL" id="AWU76190.1"/>
    </source>
</evidence>
<evidence type="ECO:0000256" key="1">
    <source>
        <dbReference type="SAM" id="MobiDB-lite"/>
    </source>
</evidence>
<dbReference type="Proteomes" id="UP000249293">
    <property type="component" value="Chromosome 3"/>
</dbReference>
<gene>
    <name evidence="3" type="ORF">C5L36_0C01380</name>
</gene>
<feature type="compositionally biased region" description="Low complexity" evidence="1">
    <location>
        <begin position="11"/>
        <end position="49"/>
    </location>
</feature>
<dbReference type="InterPro" id="IPR036638">
    <property type="entry name" value="HLH_DNA-bd_sf"/>
</dbReference>
<dbReference type="GeneID" id="40383985"/>
<organism evidence="3 4">
    <name type="scientific">Pichia kudriavzevii</name>
    <name type="common">Yeast</name>
    <name type="synonym">Issatchenkia orientalis</name>
    <dbReference type="NCBI Taxonomy" id="4909"/>
    <lineage>
        <taxon>Eukaryota</taxon>
        <taxon>Fungi</taxon>
        <taxon>Dikarya</taxon>
        <taxon>Ascomycota</taxon>
        <taxon>Saccharomycotina</taxon>
        <taxon>Pichiomycetes</taxon>
        <taxon>Pichiales</taxon>
        <taxon>Pichiaceae</taxon>
        <taxon>Pichia</taxon>
    </lineage>
</organism>
<dbReference type="STRING" id="4909.A0A2U9R4B2"/>
<dbReference type="SMART" id="SM00353">
    <property type="entry name" value="HLH"/>
    <property type="match status" value="1"/>
</dbReference>
<name>A0A2U9R4B2_PICKU</name>
<dbReference type="EMBL" id="CP028775">
    <property type="protein sequence ID" value="AWU76190.1"/>
    <property type="molecule type" value="Genomic_DNA"/>
</dbReference>
<dbReference type="SUPFAM" id="SSF47459">
    <property type="entry name" value="HLH, helix-loop-helix DNA-binding domain"/>
    <property type="match status" value="1"/>
</dbReference>
<dbReference type="Pfam" id="PF00010">
    <property type="entry name" value="HLH"/>
    <property type="match status" value="1"/>
</dbReference>
<dbReference type="PROSITE" id="PS50888">
    <property type="entry name" value="BHLH"/>
    <property type="match status" value="1"/>
</dbReference>
<dbReference type="AlphaFoldDB" id="A0A2U9R4B2"/>
<dbReference type="RefSeq" id="XP_029321667.1">
    <property type="nucleotide sequence ID" value="XM_029465807.1"/>
</dbReference>
<dbReference type="VEuPathDB" id="FungiDB:C5L36_0C01380"/>
<dbReference type="GO" id="GO:0046983">
    <property type="term" value="F:protein dimerization activity"/>
    <property type="evidence" value="ECO:0007669"/>
    <property type="project" value="InterPro"/>
</dbReference>
<reference evidence="3 4" key="1">
    <citation type="submission" date="2018-06" db="EMBL/GenBank/DDBJ databases">
        <title>Population genomics shows no distinction between pathogenic Candida krusei and environmental Pichia kudriavzevii: One species, four names.</title>
        <authorList>
            <person name="Douglass A.P."/>
            <person name="Offei B."/>
            <person name="Braun-Galleani S."/>
            <person name="Coughlan A.Y."/>
            <person name="Martos A."/>
            <person name="Ortiz-Merino R.A."/>
            <person name="Byrne K.P."/>
            <person name="Wolfe K.H."/>
        </authorList>
    </citation>
    <scope>NUCLEOTIDE SEQUENCE [LARGE SCALE GENOMIC DNA]</scope>
    <source>
        <strain evidence="3 4">CBS573</strain>
    </source>
</reference>